<dbReference type="OrthoDB" id="10009351at2759"/>
<keyword evidence="2 3" id="KW-1015">Disulfide bond</keyword>
<dbReference type="InterPro" id="IPR030476">
    <property type="entry name" value="Pentaxin_CS"/>
</dbReference>
<evidence type="ECO:0000313" key="9">
    <source>
        <dbReference type="Proteomes" id="UP001163046"/>
    </source>
</evidence>
<dbReference type="PROSITE" id="PS50060">
    <property type="entry name" value="MAM_2"/>
    <property type="match status" value="1"/>
</dbReference>
<dbReference type="Gene3D" id="2.60.120.200">
    <property type="match status" value="2"/>
</dbReference>
<dbReference type="InterPro" id="IPR001759">
    <property type="entry name" value="PTX_dom"/>
</dbReference>
<dbReference type="GO" id="GO:0016020">
    <property type="term" value="C:membrane"/>
    <property type="evidence" value="ECO:0007669"/>
    <property type="project" value="InterPro"/>
</dbReference>
<sequence length="1024" mass="116378">MSHLALLALFVRAEKELNPWIRIELPRNVFIYKVQLYGSHDQDRKSLFLVYVVLSNVSDSIVKCNRSRKRAGMVFECVPPVNGEAVRVSLEGNSTLVICDVFISGIESQSDTNGVLREVWNMLDDDFEEMDEVQSWHVTQTLDAPENFDNFYLQKLSTYFQECELWLHKMNTLNSTKTKLLKLTEPTLDWNSRPNDQRSKVLNLSECYFYKLEACMANGEAVGDHLSVGVRLPNGEIQKPISGQHLYWMKPGEGTLKIRLNRSDSSENLITEVGSTFILTGSYKYCCHGVFCPNCNLNLSLLNVHPGKYKIQANYSLVDKDGHATPMQRQLTNIFVKVSAAVLYNCKVWNSSFCKWSTNGREENNEWLGGAFHFVGNEDVRNVSLQSAPLPWKQAYSNLQTCLQFKYNISTINVSSFSLNVSVLRSNGEKSLIWSIHGYQDGQSAKCLGNQNKTTRSSSDRVVIYDVRIITSSCGMQPAFAKPAFRKTSTSREFQCVDGSFVPWSKTCKDSTVCQDESHKPSICDSKQWPLNNLRCLNQTSDCSYPHRDGCEKGEELSYWNSTNGPASWKFLSFNEANKLEKQIRQQELQGTQPNKNDQLIIKGVYELRFDDKFNDVTIHDWLQRDLMSATLCAWIRTKRPGLHLTYKRKMECDGTILIQLLIEDALLRTTVHGNEWNISAALVDDKWHHVCISWQSKDLRIYIDGQMKQNVESGDSVFDLSMRGGGDLDLGFTKARDVNGINGRISGLNVWDHVIESKEIRRMSLGCANETGNAESWKSLISATSLQYSAILNQSDLSCQDREGNRLVLNSTNQTTLNARLMSPWFNRSAAGHGKCVKFRFMFVGHGARSLHFVQKTFKNLAPTPIWAEHRIGNVDSLWQYGQVSITGTKKHQLFFEGKLDSKHGYIAVGGLYVTPGYCAIQPPNANRGCNITLENKTSGWILSPQYPGYYTNNASCQWHLTVPPGHVIRLEFLYFDLEFRWHPWYRCSDFVEIHDGLSRSNCTYCVLPTTITSSGREMLINI</sequence>
<dbReference type="CDD" id="cd00041">
    <property type="entry name" value="CUB"/>
    <property type="match status" value="1"/>
</dbReference>
<organism evidence="8 9">
    <name type="scientific">Desmophyllum pertusum</name>
    <dbReference type="NCBI Taxonomy" id="174260"/>
    <lineage>
        <taxon>Eukaryota</taxon>
        <taxon>Metazoa</taxon>
        <taxon>Cnidaria</taxon>
        <taxon>Anthozoa</taxon>
        <taxon>Hexacorallia</taxon>
        <taxon>Scleractinia</taxon>
        <taxon>Caryophylliina</taxon>
        <taxon>Caryophylliidae</taxon>
        <taxon>Desmophyllum</taxon>
    </lineage>
</organism>
<dbReference type="InterPro" id="IPR000859">
    <property type="entry name" value="CUB_dom"/>
</dbReference>
<feature type="disulfide bond" evidence="3">
    <location>
        <begin position="931"/>
        <end position="958"/>
    </location>
</feature>
<dbReference type="InterPro" id="IPR013320">
    <property type="entry name" value="ConA-like_dom_sf"/>
</dbReference>
<name>A0A9W9YW30_9CNID</name>
<accession>A0A9W9YW30</accession>
<evidence type="ECO:0000259" key="6">
    <source>
        <dbReference type="PROSITE" id="PS50060"/>
    </source>
</evidence>
<dbReference type="PROSITE" id="PS51828">
    <property type="entry name" value="PTX_2"/>
    <property type="match status" value="1"/>
</dbReference>
<dbReference type="Gene3D" id="2.60.120.260">
    <property type="entry name" value="Galactose-binding domain-like"/>
    <property type="match status" value="1"/>
</dbReference>
<evidence type="ECO:0000256" key="3">
    <source>
        <dbReference type="PROSITE-ProRule" id="PRU00059"/>
    </source>
</evidence>
<proteinExistence type="predicted"/>
<dbReference type="SUPFAM" id="SSF49785">
    <property type="entry name" value="Galactose-binding domain-like"/>
    <property type="match status" value="1"/>
</dbReference>
<dbReference type="Proteomes" id="UP001163046">
    <property type="component" value="Unassembled WGS sequence"/>
</dbReference>
<evidence type="ECO:0000259" key="5">
    <source>
        <dbReference type="PROSITE" id="PS01180"/>
    </source>
</evidence>
<feature type="domain" description="Pentraxin (PTX)" evidence="7">
    <location>
        <begin position="602"/>
        <end position="800"/>
    </location>
</feature>
<dbReference type="PROSITE" id="PS00289">
    <property type="entry name" value="PTX_1"/>
    <property type="match status" value="1"/>
</dbReference>
<dbReference type="AlphaFoldDB" id="A0A9W9YW30"/>
<evidence type="ECO:0000313" key="8">
    <source>
        <dbReference type="EMBL" id="KAJ7365918.1"/>
    </source>
</evidence>
<gene>
    <name evidence="8" type="ORF">OS493_002649</name>
</gene>
<dbReference type="InterPro" id="IPR008979">
    <property type="entry name" value="Galactose-bd-like_sf"/>
</dbReference>
<dbReference type="PANTHER" id="PTHR24251:SF30">
    <property type="entry name" value="MEMBRANE FRIZZLED-RELATED PROTEIN"/>
    <property type="match status" value="1"/>
</dbReference>
<dbReference type="SMART" id="SM00042">
    <property type="entry name" value="CUB"/>
    <property type="match status" value="1"/>
</dbReference>
<dbReference type="SMART" id="SM00159">
    <property type="entry name" value="PTX"/>
    <property type="match status" value="1"/>
</dbReference>
<dbReference type="InterPro" id="IPR035914">
    <property type="entry name" value="Sperma_CUB_dom_sf"/>
</dbReference>
<protein>
    <submittedName>
        <fullName evidence="8">Uncharacterized protein</fullName>
    </submittedName>
</protein>
<evidence type="ECO:0000256" key="4">
    <source>
        <dbReference type="PROSITE-ProRule" id="PRU01172"/>
    </source>
</evidence>
<feature type="domain" description="MAM" evidence="6">
    <location>
        <begin position="778"/>
        <end position="922"/>
    </location>
</feature>
<evidence type="ECO:0000256" key="1">
    <source>
        <dbReference type="ARBA" id="ARBA00022737"/>
    </source>
</evidence>
<keyword evidence="1" id="KW-0677">Repeat</keyword>
<dbReference type="SUPFAM" id="SSF49899">
    <property type="entry name" value="Concanavalin A-like lectins/glucanases"/>
    <property type="match status" value="2"/>
</dbReference>
<feature type="disulfide bond" evidence="4">
    <location>
        <begin position="633"/>
        <end position="692"/>
    </location>
</feature>
<dbReference type="SUPFAM" id="SSF49854">
    <property type="entry name" value="Spermadhesin, CUB domain"/>
    <property type="match status" value="1"/>
</dbReference>
<dbReference type="Pfam" id="PF00431">
    <property type="entry name" value="CUB"/>
    <property type="match status" value="1"/>
</dbReference>
<evidence type="ECO:0000259" key="7">
    <source>
        <dbReference type="PROSITE" id="PS51828"/>
    </source>
</evidence>
<dbReference type="Pfam" id="PF13385">
    <property type="entry name" value="Laminin_G_3"/>
    <property type="match status" value="1"/>
</dbReference>
<evidence type="ECO:0000256" key="2">
    <source>
        <dbReference type="ARBA" id="ARBA00023157"/>
    </source>
</evidence>
<dbReference type="PROSITE" id="PS01180">
    <property type="entry name" value="CUB"/>
    <property type="match status" value="1"/>
</dbReference>
<dbReference type="EMBL" id="MU827302">
    <property type="protein sequence ID" value="KAJ7365918.1"/>
    <property type="molecule type" value="Genomic_DNA"/>
</dbReference>
<dbReference type="PANTHER" id="PTHR24251">
    <property type="entry name" value="OVOCHYMASE-RELATED"/>
    <property type="match status" value="1"/>
</dbReference>
<reference evidence="8" key="1">
    <citation type="submission" date="2023-01" db="EMBL/GenBank/DDBJ databases">
        <title>Genome assembly of the deep-sea coral Lophelia pertusa.</title>
        <authorList>
            <person name="Herrera S."/>
            <person name="Cordes E."/>
        </authorList>
    </citation>
    <scope>NUCLEOTIDE SEQUENCE</scope>
    <source>
        <strain evidence="8">USNM1676648</strain>
        <tissue evidence="8">Polyp</tissue>
    </source>
</reference>
<feature type="domain" description="CUB" evidence="5">
    <location>
        <begin position="931"/>
        <end position="1024"/>
    </location>
</feature>
<comment type="caution">
    <text evidence="3">Lacks conserved residue(s) required for the propagation of feature annotation.</text>
</comment>
<keyword evidence="9" id="KW-1185">Reference proteome</keyword>
<comment type="caution">
    <text evidence="8">The sequence shown here is derived from an EMBL/GenBank/DDBJ whole genome shotgun (WGS) entry which is preliminary data.</text>
</comment>
<dbReference type="Gene3D" id="2.60.120.290">
    <property type="entry name" value="Spermadhesin, CUB domain"/>
    <property type="match status" value="1"/>
</dbReference>
<dbReference type="InterPro" id="IPR000998">
    <property type="entry name" value="MAM_dom"/>
</dbReference>